<organism evidence="1 2">
    <name type="scientific">Scophthalmus maximus</name>
    <name type="common">Turbot</name>
    <name type="synonym">Psetta maxima</name>
    <dbReference type="NCBI Taxonomy" id="52904"/>
    <lineage>
        <taxon>Eukaryota</taxon>
        <taxon>Metazoa</taxon>
        <taxon>Chordata</taxon>
        <taxon>Craniata</taxon>
        <taxon>Vertebrata</taxon>
        <taxon>Euteleostomi</taxon>
        <taxon>Actinopterygii</taxon>
        <taxon>Neopterygii</taxon>
        <taxon>Teleostei</taxon>
        <taxon>Neoteleostei</taxon>
        <taxon>Acanthomorphata</taxon>
        <taxon>Carangaria</taxon>
        <taxon>Pleuronectiformes</taxon>
        <taxon>Pleuronectoidei</taxon>
        <taxon>Scophthalmidae</taxon>
        <taxon>Scophthalmus</taxon>
    </lineage>
</organism>
<dbReference type="AlphaFoldDB" id="A0A2U9B6N1"/>
<dbReference type="EMBL" id="CP026246">
    <property type="protein sequence ID" value="AWO99620.1"/>
    <property type="molecule type" value="Genomic_DNA"/>
</dbReference>
<evidence type="ECO:0000313" key="1">
    <source>
        <dbReference type="EMBL" id="AWO99620.1"/>
    </source>
</evidence>
<keyword evidence="2" id="KW-1185">Reference proteome</keyword>
<name>A0A2U9B6N1_SCOMX</name>
<protein>
    <submittedName>
        <fullName evidence="1">Uncharacterized protein</fullName>
    </submittedName>
</protein>
<accession>A0A2U9B6N1</accession>
<sequence>MFVRPSSCSFRLRGRDSEFRDHNGTINPSSEIKVTVCSIRPRKSGLSFHYNLGITKPESQIAIGTPPESELNA</sequence>
<reference evidence="1 2" key="1">
    <citation type="submission" date="2017-12" db="EMBL/GenBank/DDBJ databases">
        <title>Integrating genomic resources of turbot (Scophthalmus maximus) in depth evaluation of genetic and physical mapping variation across individuals.</title>
        <authorList>
            <person name="Martinez P."/>
        </authorList>
    </citation>
    <scope>NUCLEOTIDE SEQUENCE [LARGE SCALE GENOMIC DNA]</scope>
</reference>
<proteinExistence type="predicted"/>
<dbReference type="Proteomes" id="UP000246464">
    <property type="component" value="Chromosome 4"/>
</dbReference>
<gene>
    <name evidence="1" type="ORF">SMAX5B_012245</name>
</gene>
<evidence type="ECO:0000313" key="2">
    <source>
        <dbReference type="Proteomes" id="UP000246464"/>
    </source>
</evidence>